<evidence type="ECO:0000256" key="6">
    <source>
        <dbReference type="SAM" id="MobiDB-lite"/>
    </source>
</evidence>
<sequence>MNQKLLVNVNTNNNNNKVNEEDDDEEDDYSILTLQTIRDAMRRRYTENEYRFISAATYEGHFCVIDVTFDIRRPDVLQTVTVYDSSGLENQRWTSAILLKLQTFLSGICFHGLENNQVLLENPDYILQKAVYKRSPRQTNKNHDDDDLNGGLFAVVVIWHLLCDVDIHPTIFSQRQIDTFREALYHGLLSNPEWATMENISCYFPVLAASIKNKKNNNNNNKSNPNQEESSLSTTVNMELDSNPATDTVGTGTSTGTATTGSLTARKESQEDDDETLPEDTILDYNDDVFMNQFSDPTLEFQSVADLMTAINEYQDLSGNFLSTTRSRGVSRTFVCVSHTNCPFHVKFGPKAPRKGVIVYKPIFSNLQHRGVIITRTKMGRRHKKRCKHLLQQIVDDVVDHKEGLPTAKDLIEAGIHKKKTQLSYQQCYRGIRTWKTVKDGTDSMTFQLIGPYIQRFVDRNPGSTAIMEKGNDDRIKRIFVCPPFANEALTYVRPVMSLDAAPMKSEWKGTLYVASVKSATDEIYPIAFAIVADHRNDPSWDWFLEKLKASTPNLILPHPKPKCAYKLFTFMSNGAEDLIAALNKVFPDNHNCHCAAHIMKNVESRFGMKIANLATDLATIDSLPARATLLSQLQQKSPGAYAYLMDIPPDQWMDSAWLEDETLPPRYGIRTLNTSESTTTMFEEERRANWLDAMDRILKNLCLGIQTLSETYHGRTGVVEKVLAYATERWEKCVECKVAECGNDGRWFSVFQNRSGGCAVDTVNRVCDCGEWQAHGVPCVHGMAYFRLRLKLELEDVLQQYVEKYHTYENQIQLYSRNFVPVCIDMIKPDKKTLPPNGARSILDDNGKPKRVRLRLRSRFAHEPEKSPIVCSRCHQRGHNVKTCELREQIRNNAGNVAAGNRIKVSL</sequence>
<evidence type="ECO:0000256" key="2">
    <source>
        <dbReference type="ARBA" id="ARBA00022771"/>
    </source>
</evidence>
<dbReference type="OrthoDB" id="128916at2759"/>
<organism evidence="8 9">
    <name type="scientific">Nitzschia inconspicua</name>
    <dbReference type="NCBI Taxonomy" id="303405"/>
    <lineage>
        <taxon>Eukaryota</taxon>
        <taxon>Sar</taxon>
        <taxon>Stramenopiles</taxon>
        <taxon>Ochrophyta</taxon>
        <taxon>Bacillariophyta</taxon>
        <taxon>Bacillariophyceae</taxon>
        <taxon>Bacillariophycidae</taxon>
        <taxon>Bacillariales</taxon>
        <taxon>Bacillariaceae</taxon>
        <taxon>Nitzschia</taxon>
    </lineage>
</organism>
<evidence type="ECO:0000256" key="3">
    <source>
        <dbReference type="ARBA" id="ARBA00022833"/>
    </source>
</evidence>
<feature type="domain" description="SWIM-type" evidence="7">
    <location>
        <begin position="749"/>
        <end position="791"/>
    </location>
</feature>
<evidence type="ECO:0000313" key="9">
    <source>
        <dbReference type="Proteomes" id="UP000693970"/>
    </source>
</evidence>
<accession>A0A9K3LTD3</accession>
<feature type="compositionally biased region" description="Acidic residues" evidence="6">
    <location>
        <begin position="270"/>
        <end position="279"/>
    </location>
</feature>
<dbReference type="PANTHER" id="PTHR31973:SF187">
    <property type="entry name" value="MUTATOR TRANSPOSASE MUDRA PROTEIN"/>
    <property type="match status" value="1"/>
</dbReference>
<dbReference type="GO" id="GO:0008270">
    <property type="term" value="F:zinc ion binding"/>
    <property type="evidence" value="ECO:0007669"/>
    <property type="project" value="UniProtKB-KW"/>
</dbReference>
<feature type="coiled-coil region" evidence="5">
    <location>
        <begin position="792"/>
        <end position="819"/>
    </location>
</feature>
<keyword evidence="1" id="KW-0479">Metal-binding</keyword>
<comment type="caution">
    <text evidence="8">The sequence shown here is derived from an EMBL/GenBank/DDBJ whole genome shotgun (WGS) entry which is preliminary data.</text>
</comment>
<feature type="compositionally biased region" description="Low complexity" evidence="6">
    <location>
        <begin position="245"/>
        <end position="264"/>
    </location>
</feature>
<evidence type="ECO:0000256" key="5">
    <source>
        <dbReference type="SAM" id="Coils"/>
    </source>
</evidence>
<protein>
    <submittedName>
        <fullName evidence="8">MULE transposase domain containing protein</fullName>
    </submittedName>
</protein>
<proteinExistence type="predicted"/>
<dbReference type="PROSITE" id="PS50966">
    <property type="entry name" value="ZF_SWIM"/>
    <property type="match status" value="1"/>
</dbReference>
<keyword evidence="9" id="KW-1185">Reference proteome</keyword>
<name>A0A9K3LTD3_9STRA</name>
<dbReference type="SMART" id="SM00575">
    <property type="entry name" value="ZnF_PMZ"/>
    <property type="match status" value="1"/>
</dbReference>
<dbReference type="InterPro" id="IPR007527">
    <property type="entry name" value="Znf_SWIM"/>
</dbReference>
<evidence type="ECO:0000259" key="7">
    <source>
        <dbReference type="PROSITE" id="PS50966"/>
    </source>
</evidence>
<evidence type="ECO:0000313" key="8">
    <source>
        <dbReference type="EMBL" id="KAG7367629.1"/>
    </source>
</evidence>
<feature type="compositionally biased region" description="Low complexity" evidence="6">
    <location>
        <begin position="216"/>
        <end position="226"/>
    </location>
</feature>
<dbReference type="EMBL" id="JAGRRH010000007">
    <property type="protein sequence ID" value="KAG7367629.1"/>
    <property type="molecule type" value="Genomic_DNA"/>
</dbReference>
<gene>
    <name evidence="8" type="ORF">IV203_030300</name>
</gene>
<dbReference type="InterPro" id="IPR018289">
    <property type="entry name" value="MULE_transposase_dom"/>
</dbReference>
<feature type="region of interest" description="Disordered" evidence="6">
    <location>
        <begin position="215"/>
        <end position="279"/>
    </location>
</feature>
<keyword evidence="2 4" id="KW-0863">Zinc-finger</keyword>
<dbReference type="AlphaFoldDB" id="A0A9K3LTD3"/>
<dbReference type="InterPro" id="IPR006564">
    <property type="entry name" value="Znf_PMZ"/>
</dbReference>
<keyword evidence="5" id="KW-0175">Coiled coil</keyword>
<dbReference type="PANTHER" id="PTHR31973">
    <property type="entry name" value="POLYPROTEIN, PUTATIVE-RELATED"/>
    <property type="match status" value="1"/>
</dbReference>
<dbReference type="Proteomes" id="UP000693970">
    <property type="component" value="Unassembled WGS sequence"/>
</dbReference>
<dbReference type="Pfam" id="PF10551">
    <property type="entry name" value="MULE"/>
    <property type="match status" value="1"/>
</dbReference>
<reference evidence="8" key="2">
    <citation type="submission" date="2021-04" db="EMBL/GenBank/DDBJ databases">
        <authorList>
            <person name="Podell S."/>
        </authorList>
    </citation>
    <scope>NUCLEOTIDE SEQUENCE</scope>
    <source>
        <strain evidence="8">Hildebrandi</strain>
    </source>
</reference>
<evidence type="ECO:0000256" key="4">
    <source>
        <dbReference type="PROSITE-ProRule" id="PRU00325"/>
    </source>
</evidence>
<reference evidence="8" key="1">
    <citation type="journal article" date="2021" name="Sci. Rep.">
        <title>Diploid genomic architecture of Nitzschia inconspicua, an elite biomass production diatom.</title>
        <authorList>
            <person name="Oliver A."/>
            <person name="Podell S."/>
            <person name="Pinowska A."/>
            <person name="Traller J.C."/>
            <person name="Smith S.R."/>
            <person name="McClure R."/>
            <person name="Beliaev A."/>
            <person name="Bohutskyi P."/>
            <person name="Hill E.A."/>
            <person name="Rabines A."/>
            <person name="Zheng H."/>
            <person name="Allen L.Z."/>
            <person name="Kuo A."/>
            <person name="Grigoriev I.V."/>
            <person name="Allen A.E."/>
            <person name="Hazlebeck D."/>
            <person name="Allen E.E."/>
        </authorList>
    </citation>
    <scope>NUCLEOTIDE SEQUENCE</scope>
    <source>
        <strain evidence="8">Hildebrandi</strain>
    </source>
</reference>
<feature type="compositionally biased region" description="Polar residues" evidence="6">
    <location>
        <begin position="227"/>
        <end position="237"/>
    </location>
</feature>
<keyword evidence="3" id="KW-0862">Zinc</keyword>
<evidence type="ECO:0000256" key="1">
    <source>
        <dbReference type="ARBA" id="ARBA00022723"/>
    </source>
</evidence>